<feature type="transmembrane region" description="Helical" evidence="5">
    <location>
        <begin position="474"/>
        <end position="497"/>
    </location>
</feature>
<comment type="similarity">
    <text evidence="1 4">Belongs to the UDP-glycosyltransferase family.</text>
</comment>
<dbReference type="InterPro" id="IPR035595">
    <property type="entry name" value="UDP_glycos_trans_CS"/>
</dbReference>
<evidence type="ECO:0000256" key="3">
    <source>
        <dbReference type="ARBA" id="ARBA00022679"/>
    </source>
</evidence>
<dbReference type="Proteomes" id="UP000301870">
    <property type="component" value="Chromosome 13"/>
</dbReference>
<dbReference type="EC" id="2.4.1.17" evidence="5"/>
<dbReference type="GeneID" id="111351448"/>
<reference evidence="7 8" key="1">
    <citation type="submission" date="2025-04" db="UniProtKB">
        <authorList>
            <consortium name="RefSeq"/>
        </authorList>
    </citation>
    <scope>IDENTIFICATION</scope>
    <source>
        <strain evidence="7 8">Ishihara</strain>
        <tissue evidence="7 8">Whole body</tissue>
    </source>
</reference>
<sequence length="514" mass="58034">MKATLAALMLCLSSGFAYKILCILPVPSKSHDHLSLGIVKPLLKAGHQVTWATPYEKKNMHENLTVIELKEIRDFIQTEDIMGKSDAGFQYIRKFARNISIETAQHPALQKVVVEEQFDAVISIWFMNEFEAGYAAIQQVPWILVSSIGYHPYLEKQVDQVRSISTVPLAFNDSGDRPMPTIRRFINGLIYMLMNFDEWFDKSTLTSTYESIFSPLAAKRGVTLPPFEDAYHNVSILLANSHESIGYPMSLPPNVINIAGYHIEEPAPLPKDLQDLLDGSPQGVIYFSMGSILRSSALKPHTRDALLKLFASLPYTVLWKFEEPLKDLPPNVHVRPWMPQLSILVHKNVRLFITHGGLLSTLEAVYAGVPLLAIPVFGDQPSNAERAELAGYAVKVTFKDDMVPDVEAALQKMLSTDVYYNKVKQISKTFRLRPVPPSDLVNFYVELAIDTKGAYHIRSPALEYKWYERWMVDFVLVLLAVLVTLITLVKLVITGCLRRILGKKQKTVAHKKRN</sequence>
<dbReference type="RefSeq" id="XP_022819137.1">
    <property type="nucleotide sequence ID" value="XM_022963369.1"/>
</dbReference>
<keyword evidence="5" id="KW-0472">Membrane</keyword>
<organism evidence="6 8">
    <name type="scientific">Spodoptera litura</name>
    <name type="common">Asian cotton leafworm</name>
    <dbReference type="NCBI Taxonomy" id="69820"/>
    <lineage>
        <taxon>Eukaryota</taxon>
        <taxon>Metazoa</taxon>
        <taxon>Ecdysozoa</taxon>
        <taxon>Arthropoda</taxon>
        <taxon>Hexapoda</taxon>
        <taxon>Insecta</taxon>
        <taxon>Pterygota</taxon>
        <taxon>Neoptera</taxon>
        <taxon>Endopterygota</taxon>
        <taxon>Lepidoptera</taxon>
        <taxon>Glossata</taxon>
        <taxon>Ditrysia</taxon>
        <taxon>Noctuoidea</taxon>
        <taxon>Noctuidae</taxon>
        <taxon>Amphipyrinae</taxon>
        <taxon>Spodoptera</taxon>
    </lineage>
</organism>
<keyword evidence="5" id="KW-1133">Transmembrane helix</keyword>
<comment type="subcellular location">
    <subcellularLocation>
        <location evidence="5">Membrane</location>
        <topology evidence="5">Single-pass membrane protein</topology>
    </subcellularLocation>
</comment>
<proteinExistence type="inferred from homology"/>
<keyword evidence="5" id="KW-0812">Transmembrane</keyword>
<evidence type="ECO:0000313" key="7">
    <source>
        <dbReference type="RefSeq" id="XP_022819136.1"/>
    </source>
</evidence>
<feature type="signal peptide" evidence="5">
    <location>
        <begin position="1"/>
        <end position="17"/>
    </location>
</feature>
<protein>
    <recommendedName>
        <fullName evidence="5">UDP-glucuronosyltransferase</fullName>
        <ecNumber evidence="5">2.4.1.17</ecNumber>
    </recommendedName>
</protein>
<dbReference type="GO" id="GO:0016020">
    <property type="term" value="C:membrane"/>
    <property type="evidence" value="ECO:0007669"/>
    <property type="project" value="UniProtKB-SubCell"/>
</dbReference>
<dbReference type="Gene3D" id="3.40.50.2000">
    <property type="entry name" value="Glycogen Phosphorylase B"/>
    <property type="match status" value="2"/>
</dbReference>
<keyword evidence="5" id="KW-0732">Signal</keyword>
<name>A0A9J7E025_SPOLT</name>
<dbReference type="PANTHER" id="PTHR48043">
    <property type="entry name" value="EG:EG0003.4 PROTEIN-RELATED"/>
    <property type="match status" value="1"/>
</dbReference>
<evidence type="ECO:0000313" key="8">
    <source>
        <dbReference type="RefSeq" id="XP_022819137.1"/>
    </source>
</evidence>
<evidence type="ECO:0000256" key="5">
    <source>
        <dbReference type="RuleBase" id="RU362059"/>
    </source>
</evidence>
<feature type="chain" id="PRO_5044521908" description="UDP-glucuronosyltransferase" evidence="5">
    <location>
        <begin position="18"/>
        <end position="514"/>
    </location>
</feature>
<comment type="catalytic activity">
    <reaction evidence="5">
        <text>glucuronate acceptor + UDP-alpha-D-glucuronate = acceptor beta-D-glucuronoside + UDP + H(+)</text>
        <dbReference type="Rhea" id="RHEA:21032"/>
        <dbReference type="ChEBI" id="CHEBI:15378"/>
        <dbReference type="ChEBI" id="CHEBI:58052"/>
        <dbReference type="ChEBI" id="CHEBI:58223"/>
        <dbReference type="ChEBI" id="CHEBI:132367"/>
        <dbReference type="ChEBI" id="CHEBI:132368"/>
        <dbReference type="EC" id="2.4.1.17"/>
    </reaction>
</comment>
<evidence type="ECO:0000313" key="6">
    <source>
        <dbReference type="Proteomes" id="UP000301870"/>
    </source>
</evidence>
<evidence type="ECO:0000256" key="4">
    <source>
        <dbReference type="RuleBase" id="RU003718"/>
    </source>
</evidence>
<dbReference type="CDD" id="cd03784">
    <property type="entry name" value="GT1_Gtf-like"/>
    <property type="match status" value="1"/>
</dbReference>
<dbReference type="InterPro" id="IPR002213">
    <property type="entry name" value="UDP_glucos_trans"/>
</dbReference>
<accession>A0A9J7E025</accession>
<dbReference type="PANTHER" id="PTHR48043:SF159">
    <property type="entry name" value="EG:EG0003.4 PROTEIN-RELATED"/>
    <property type="match status" value="1"/>
</dbReference>
<dbReference type="SUPFAM" id="SSF53756">
    <property type="entry name" value="UDP-Glycosyltransferase/glycogen phosphorylase"/>
    <property type="match status" value="1"/>
</dbReference>
<dbReference type="PROSITE" id="PS00375">
    <property type="entry name" value="UDPGT"/>
    <property type="match status" value="1"/>
</dbReference>
<evidence type="ECO:0000256" key="1">
    <source>
        <dbReference type="ARBA" id="ARBA00009995"/>
    </source>
</evidence>
<evidence type="ECO:0000256" key="2">
    <source>
        <dbReference type="ARBA" id="ARBA00022676"/>
    </source>
</evidence>
<keyword evidence="3 4" id="KW-0808">Transferase</keyword>
<gene>
    <name evidence="7 8" type="primary">LOC111351448</name>
</gene>
<dbReference type="AlphaFoldDB" id="A0A9J7E025"/>
<keyword evidence="2 4" id="KW-0328">Glycosyltransferase</keyword>
<dbReference type="FunFam" id="3.40.50.2000:FF:000050">
    <property type="entry name" value="UDP-glucuronosyltransferase"/>
    <property type="match status" value="1"/>
</dbReference>
<dbReference type="GO" id="GO:0015020">
    <property type="term" value="F:glucuronosyltransferase activity"/>
    <property type="evidence" value="ECO:0007669"/>
    <property type="project" value="UniProtKB-EC"/>
</dbReference>
<dbReference type="OrthoDB" id="5835829at2759"/>
<dbReference type="KEGG" id="sliu:111351448"/>
<dbReference type="Pfam" id="PF00201">
    <property type="entry name" value="UDPGT"/>
    <property type="match status" value="1"/>
</dbReference>
<dbReference type="InterPro" id="IPR050271">
    <property type="entry name" value="UDP-glycosyltransferase"/>
</dbReference>
<dbReference type="RefSeq" id="XP_022819136.1">
    <property type="nucleotide sequence ID" value="XM_022963368.1"/>
</dbReference>
<keyword evidence="6" id="KW-1185">Reference proteome</keyword>